<evidence type="ECO:0000313" key="5">
    <source>
        <dbReference type="Proteomes" id="UP000252733"/>
    </source>
</evidence>
<keyword evidence="1" id="KW-0472">Membrane</keyword>
<keyword evidence="1" id="KW-1133">Transmembrane helix</keyword>
<protein>
    <submittedName>
        <fullName evidence="4">FecR family protein</fullName>
    </submittedName>
</protein>
<dbReference type="OrthoDB" id="699645at2"/>
<dbReference type="Proteomes" id="UP000252733">
    <property type="component" value="Unassembled WGS sequence"/>
</dbReference>
<keyword evidence="1" id="KW-0812">Transmembrane</keyword>
<evidence type="ECO:0000259" key="3">
    <source>
        <dbReference type="Pfam" id="PF16344"/>
    </source>
</evidence>
<sequence length="332" mass="37540">MLENEKNINWELAARVLSGEADEIDRGLLEQWVHADRANEQEWERIKDSWLRGEEALFVQQTDTESAWKNVHRFTKESSFPEVSKGRTFSLGKTLAVAASVIVVLGLSWFLLLKPQVNQSSLIVSNSPREEMLLSDGSKVILNNSSRFLCNQPFNDEERTVELEGEGFFEVEGDIDWPFVINTGDVTIRVTGTKFNVRAYPNMDVTEIAVLEGRVEVVPPSEQEMVVLTVGQTALFDKKSRLLSVVETTDPNLLSWLTGQIKFEETPLSEVVETLGRVYSADFQFSDEELGEQKLTARFSDNSLDFVLEVVCTTFNLESKREGETIFLSAQK</sequence>
<proteinExistence type="predicted"/>
<keyword evidence="5" id="KW-1185">Reference proteome</keyword>
<dbReference type="STRING" id="1168289.GCA_000259075_02368"/>
<comment type="caution">
    <text evidence="4">The sequence shown here is derived from an EMBL/GenBank/DDBJ whole genome shotgun (WGS) entry which is preliminary data.</text>
</comment>
<evidence type="ECO:0000259" key="2">
    <source>
        <dbReference type="Pfam" id="PF04773"/>
    </source>
</evidence>
<dbReference type="EMBL" id="QPIZ01000031">
    <property type="protein sequence ID" value="RCW29128.1"/>
    <property type="molecule type" value="Genomic_DNA"/>
</dbReference>
<feature type="domain" description="Protein FecR C-terminal" evidence="3">
    <location>
        <begin position="261"/>
        <end position="327"/>
    </location>
</feature>
<dbReference type="PIRSF" id="PIRSF018266">
    <property type="entry name" value="FecR"/>
    <property type="match status" value="1"/>
</dbReference>
<organism evidence="4 5">
    <name type="scientific">Marinilabilia salmonicolor</name>
    <dbReference type="NCBI Taxonomy" id="989"/>
    <lineage>
        <taxon>Bacteria</taxon>
        <taxon>Pseudomonadati</taxon>
        <taxon>Bacteroidota</taxon>
        <taxon>Bacteroidia</taxon>
        <taxon>Marinilabiliales</taxon>
        <taxon>Marinilabiliaceae</taxon>
        <taxon>Marinilabilia</taxon>
    </lineage>
</organism>
<dbReference type="Pfam" id="PF04773">
    <property type="entry name" value="FecR"/>
    <property type="match status" value="1"/>
</dbReference>
<evidence type="ECO:0000256" key="1">
    <source>
        <dbReference type="SAM" id="Phobius"/>
    </source>
</evidence>
<dbReference type="PANTHER" id="PTHR30273:SF2">
    <property type="entry name" value="PROTEIN FECR"/>
    <property type="match status" value="1"/>
</dbReference>
<evidence type="ECO:0000313" key="4">
    <source>
        <dbReference type="EMBL" id="RCW29128.1"/>
    </source>
</evidence>
<dbReference type="Gene3D" id="2.60.120.1440">
    <property type="match status" value="1"/>
</dbReference>
<accession>A0A2T0XAN6</accession>
<reference evidence="4 5" key="1">
    <citation type="submission" date="2018-07" db="EMBL/GenBank/DDBJ databases">
        <title>Freshwater and sediment microbial communities from various areas in North America, analyzing microbe dynamics in response to fracking.</title>
        <authorList>
            <person name="Lamendella R."/>
        </authorList>
    </citation>
    <scope>NUCLEOTIDE SEQUENCE [LARGE SCALE GENOMIC DNA]</scope>
    <source>
        <strain evidence="4 5">160A</strain>
    </source>
</reference>
<dbReference type="AlphaFoldDB" id="A0A2T0XAN6"/>
<feature type="transmembrane region" description="Helical" evidence="1">
    <location>
        <begin position="94"/>
        <end position="112"/>
    </location>
</feature>
<dbReference type="Pfam" id="PF16344">
    <property type="entry name" value="FecR_C"/>
    <property type="match status" value="1"/>
</dbReference>
<dbReference type="InterPro" id="IPR032508">
    <property type="entry name" value="FecR_C"/>
</dbReference>
<dbReference type="Gene3D" id="3.55.50.30">
    <property type="match status" value="1"/>
</dbReference>
<dbReference type="InterPro" id="IPR012373">
    <property type="entry name" value="Ferrdict_sens_TM"/>
</dbReference>
<dbReference type="InterPro" id="IPR006860">
    <property type="entry name" value="FecR"/>
</dbReference>
<name>A0A2T0XAN6_9BACT</name>
<dbReference type="GO" id="GO:0016989">
    <property type="term" value="F:sigma factor antagonist activity"/>
    <property type="evidence" value="ECO:0007669"/>
    <property type="project" value="TreeGrafter"/>
</dbReference>
<feature type="domain" description="FecR protein" evidence="2">
    <location>
        <begin position="129"/>
        <end position="216"/>
    </location>
</feature>
<gene>
    <name evidence="4" type="ORF">DFO77_13129</name>
</gene>
<dbReference type="PANTHER" id="PTHR30273">
    <property type="entry name" value="PERIPLASMIC SIGNAL SENSOR AND SIGMA FACTOR ACTIVATOR FECR-RELATED"/>
    <property type="match status" value="1"/>
</dbReference>